<organism evidence="6 7">
    <name type="scientific">Synaphobranchus kaupii</name>
    <name type="common">Kaup's arrowtooth eel</name>
    <dbReference type="NCBI Taxonomy" id="118154"/>
    <lineage>
        <taxon>Eukaryota</taxon>
        <taxon>Metazoa</taxon>
        <taxon>Chordata</taxon>
        <taxon>Craniata</taxon>
        <taxon>Vertebrata</taxon>
        <taxon>Euteleostomi</taxon>
        <taxon>Actinopterygii</taxon>
        <taxon>Neopterygii</taxon>
        <taxon>Teleostei</taxon>
        <taxon>Anguilliformes</taxon>
        <taxon>Synaphobranchidae</taxon>
        <taxon>Synaphobranchus</taxon>
    </lineage>
</organism>
<dbReference type="Pfam" id="PF20023">
    <property type="entry name" value="WSLR"/>
    <property type="match status" value="2"/>
</dbReference>
<feature type="transmembrane region" description="Helical" evidence="2">
    <location>
        <begin position="647"/>
        <end position="666"/>
    </location>
</feature>
<dbReference type="PRINTS" id="PR02061">
    <property type="entry name" value="WOLFRAMIN"/>
</dbReference>
<dbReference type="Pfam" id="PF20053">
    <property type="entry name" value="WC-rich"/>
    <property type="match status" value="1"/>
</dbReference>
<feature type="compositionally biased region" description="Pro residues" evidence="1">
    <location>
        <begin position="1"/>
        <end position="43"/>
    </location>
</feature>
<feature type="compositionally biased region" description="Acidic residues" evidence="1">
    <location>
        <begin position="88"/>
        <end position="100"/>
    </location>
</feature>
<evidence type="ECO:0000259" key="3">
    <source>
        <dbReference type="Pfam" id="PF19913"/>
    </source>
</evidence>
<evidence type="ECO:0000259" key="4">
    <source>
        <dbReference type="Pfam" id="PF19914"/>
    </source>
</evidence>
<dbReference type="Proteomes" id="UP001152622">
    <property type="component" value="Chromosome 2"/>
</dbReference>
<dbReference type="OrthoDB" id="5865303at2759"/>
<feature type="region of interest" description="Disordered" evidence="1">
    <location>
        <begin position="265"/>
        <end position="299"/>
    </location>
</feature>
<evidence type="ECO:0008006" key="8">
    <source>
        <dbReference type="Google" id="ProtNLM"/>
    </source>
</evidence>
<evidence type="ECO:0000259" key="5">
    <source>
        <dbReference type="Pfam" id="PF20053"/>
    </source>
</evidence>
<dbReference type="GO" id="GO:0005789">
    <property type="term" value="C:endoplasmic reticulum membrane"/>
    <property type="evidence" value="ECO:0007669"/>
    <property type="project" value="TreeGrafter"/>
</dbReference>
<comment type="caution">
    <text evidence="6">The sequence shown here is derived from an EMBL/GenBank/DDBJ whole genome shotgun (WGS) entry which is preliminary data.</text>
</comment>
<protein>
    <recommendedName>
        <fullName evidence="8">Wolframin</fullName>
    </recommendedName>
</protein>
<dbReference type="EMBL" id="JAINUF010000002">
    <property type="protein sequence ID" value="KAJ8376985.1"/>
    <property type="molecule type" value="Genomic_DNA"/>
</dbReference>
<dbReference type="InterPro" id="IPR026208">
    <property type="entry name" value="Wolframin"/>
</dbReference>
<feature type="transmembrane region" description="Helical" evidence="2">
    <location>
        <begin position="581"/>
        <end position="603"/>
    </location>
</feature>
<dbReference type="AlphaFoldDB" id="A0A9Q1G985"/>
<keyword evidence="7" id="KW-1185">Reference proteome</keyword>
<keyword evidence="2" id="KW-0812">Transmembrane</keyword>
<feature type="domain" description="Wolframin EF-hand" evidence="4">
    <location>
        <begin position="189"/>
        <end position="261"/>
    </location>
</feature>
<proteinExistence type="predicted"/>
<dbReference type="InterPro" id="IPR045461">
    <property type="entry name" value="Wolframin_OB_fold"/>
</dbReference>
<dbReference type="InterPro" id="IPR026209">
    <property type="entry name" value="Wolframin_fam"/>
</dbReference>
<evidence type="ECO:0000256" key="2">
    <source>
        <dbReference type="SAM" id="Phobius"/>
    </source>
</evidence>
<feature type="transmembrane region" description="Helical" evidence="2">
    <location>
        <begin position="609"/>
        <end position="635"/>
    </location>
</feature>
<dbReference type="Gene3D" id="1.25.40.10">
    <property type="entry name" value="Tetratricopeptide repeat domain"/>
    <property type="match status" value="1"/>
</dbReference>
<dbReference type="InterPro" id="IPR045400">
    <property type="entry name" value="Wolframin_Cys-rich"/>
</dbReference>
<feature type="transmembrane region" description="Helical" evidence="2">
    <location>
        <begin position="686"/>
        <end position="705"/>
    </location>
</feature>
<feature type="region of interest" description="Disordered" evidence="1">
    <location>
        <begin position="1"/>
        <end position="100"/>
    </location>
</feature>
<gene>
    <name evidence="6" type="ORF">SKAU_G00075650</name>
</gene>
<dbReference type="InterPro" id="IPR011990">
    <property type="entry name" value="TPR-like_helical_dom_sf"/>
</dbReference>
<keyword evidence="2" id="KW-0472">Membrane</keyword>
<feature type="domain" description="Wolframin cysteine-rich" evidence="5">
    <location>
        <begin position="719"/>
        <end position="834"/>
    </location>
</feature>
<dbReference type="GO" id="GO:0055074">
    <property type="term" value="P:calcium ion homeostasis"/>
    <property type="evidence" value="ECO:0007669"/>
    <property type="project" value="InterPro"/>
</dbReference>
<evidence type="ECO:0000313" key="6">
    <source>
        <dbReference type="EMBL" id="KAJ8376985.1"/>
    </source>
</evidence>
<name>A0A9Q1G985_SYNKA</name>
<dbReference type="PANTHER" id="PTHR13098:SF4">
    <property type="entry name" value="WOLFRAMIN"/>
    <property type="match status" value="1"/>
</dbReference>
<dbReference type="InterPro" id="IPR045458">
    <property type="entry name" value="Wolframin_Sel1-like_rpt"/>
</dbReference>
<accession>A0A9Q1G985</accession>
<evidence type="ECO:0000256" key="1">
    <source>
        <dbReference type="SAM" id="MobiDB-lite"/>
    </source>
</evidence>
<reference evidence="6" key="1">
    <citation type="journal article" date="2023" name="Science">
        <title>Genome structures resolve the early diversification of teleost fishes.</title>
        <authorList>
            <person name="Parey E."/>
            <person name="Louis A."/>
            <person name="Montfort J."/>
            <person name="Bouchez O."/>
            <person name="Roques C."/>
            <person name="Iampietro C."/>
            <person name="Lluch J."/>
            <person name="Castinel A."/>
            <person name="Donnadieu C."/>
            <person name="Desvignes T."/>
            <person name="Floi Bucao C."/>
            <person name="Jouanno E."/>
            <person name="Wen M."/>
            <person name="Mejri S."/>
            <person name="Dirks R."/>
            <person name="Jansen H."/>
            <person name="Henkel C."/>
            <person name="Chen W.J."/>
            <person name="Zahm M."/>
            <person name="Cabau C."/>
            <person name="Klopp C."/>
            <person name="Thompson A.W."/>
            <person name="Robinson-Rechavi M."/>
            <person name="Braasch I."/>
            <person name="Lecointre G."/>
            <person name="Bobe J."/>
            <person name="Postlethwait J.H."/>
            <person name="Berthelot C."/>
            <person name="Roest Crollius H."/>
            <person name="Guiguen Y."/>
        </authorList>
    </citation>
    <scope>NUCLEOTIDE SEQUENCE</scope>
    <source>
        <strain evidence="6">WJC10195</strain>
    </source>
</reference>
<dbReference type="GO" id="GO:0030968">
    <property type="term" value="P:endoplasmic reticulum unfolded protein response"/>
    <property type="evidence" value="ECO:0007669"/>
    <property type="project" value="TreeGrafter"/>
</dbReference>
<evidence type="ECO:0000313" key="7">
    <source>
        <dbReference type="Proteomes" id="UP001152622"/>
    </source>
</evidence>
<feature type="transmembrane region" description="Helical" evidence="2">
    <location>
        <begin position="393"/>
        <end position="418"/>
    </location>
</feature>
<keyword evidence="2" id="KW-1133">Transmembrane helix</keyword>
<feature type="transmembrane region" description="Helical" evidence="2">
    <location>
        <begin position="482"/>
        <end position="500"/>
    </location>
</feature>
<feature type="domain" description="Wolframin OB-fold" evidence="3">
    <location>
        <begin position="835"/>
        <end position="941"/>
    </location>
</feature>
<sequence length="945" mass="105286">MDTDPPLPNAPSPFTSPIPPTTPSPSTVPPCPTAPPPAPPQPTPLRLRPSGSFAALAKHLVMQEKMKASGELPTVPPTDRTPPHTEPHDEDEDEEEEDLPLEELEERARAGDAKAQTNLGQYYLKLPEEGSAESNNCKAVDWLIKAAKQGSKKAAKKLRHCLTYKKGITPANEEEMKKLASETKFELAVRKAAMMMYWKLNPDRKKKVAVSEMLENVQQVNPGGAVPRAVQDQKRVLESMVSSKTGKYVGLEDFVEITKKFTQGIAPSPTLDSSSGPAGEEEEEEEEEDAVRKSSLNKKERESAYQRMLKSDWGLGGASLLNANGRTAMTRALNIKSRFLILQYPLQALVEMKEHLIDWASRAGLQWLSTIIPTHHVNALIFFFIISNLTIDFFAFIIPLFIFYLSFISMVICTLRVFQNSKSWENFRALTALLTRFEPGLDLEQAETNFGWNNLEPYLYFLLSVFFVLFSFPVADKAWIPCSELATVAMFFTVASYVSLSSTAGTYMRRALIIEVASCACALTARLPERMAITRLLGTTFATVPLGDWVELRLSAPCLLYMYLFYLFFRMAQMRGFRGTYCFLVPYMVCFTWCEFSGVLLQSATPVGLIRTCVACFLFLFALPVLMLGLAAMLLVQVGKWFLELQLTKLLVTLAVCAVPVTLRLWTRFSLSPLDVLRAMVRSSAVKLILVWVSAVLLFCCVYVLRSEGLKARDSSLSWRRYGDACGPPAWRETSVAQTQIFCSHLEGHRITWIGHFKGVAVAETENGPQAVINLLPSFAGDWLRCLYGEAYPECGNATVRNALAGNATALQLQEESDLCRLKALAQHDCHVKRFDSHHFQVTVGMRPEEQGADPTPDVVLQASGEFRHVLLSLEVGDVVEFTAVLEGRLGSKSPSFQLQAIRSSALAAGTQYKIEPDWKGTALRAIKFAFDFFFSPFLSARIRA</sequence>
<dbReference type="Pfam" id="PF19913">
    <property type="entry name" value="WCOB"/>
    <property type="match status" value="1"/>
</dbReference>
<dbReference type="PRINTS" id="PR02060">
    <property type="entry name" value="WOLFFAMILY"/>
</dbReference>
<feature type="transmembrane region" description="Helical" evidence="2">
    <location>
        <begin position="552"/>
        <end position="569"/>
    </location>
</feature>
<dbReference type="InterPro" id="IPR045460">
    <property type="entry name" value="Wolframin_EF-hand"/>
</dbReference>
<dbReference type="Pfam" id="PF19914">
    <property type="entry name" value="WEF-hand"/>
    <property type="match status" value="1"/>
</dbReference>
<feature type="transmembrane region" description="Helical" evidence="2">
    <location>
        <begin position="458"/>
        <end position="475"/>
    </location>
</feature>
<feature type="compositionally biased region" description="Acidic residues" evidence="1">
    <location>
        <begin position="279"/>
        <end position="289"/>
    </location>
</feature>
<dbReference type="PANTHER" id="PTHR13098">
    <property type="entry name" value="WOLFRAMIN"/>
    <property type="match status" value="1"/>
</dbReference>